<protein>
    <submittedName>
        <fullName evidence="1">Uncharacterized protein</fullName>
    </submittedName>
</protein>
<dbReference type="AlphaFoldDB" id="A0A2N5W100"/>
<gene>
    <name evidence="1" type="ORF">PCANC_02184</name>
</gene>
<proteinExistence type="predicted"/>
<evidence type="ECO:0000313" key="2">
    <source>
        <dbReference type="Proteomes" id="UP000235388"/>
    </source>
</evidence>
<name>A0A2N5W100_9BASI</name>
<comment type="caution">
    <text evidence="1">The sequence shown here is derived from an EMBL/GenBank/DDBJ whole genome shotgun (WGS) entry which is preliminary data.</text>
</comment>
<keyword evidence="2" id="KW-1185">Reference proteome</keyword>
<evidence type="ECO:0000313" key="1">
    <source>
        <dbReference type="EMBL" id="PLW55895.1"/>
    </source>
</evidence>
<dbReference type="EMBL" id="PGCJ01000027">
    <property type="protein sequence ID" value="PLW55895.1"/>
    <property type="molecule type" value="Genomic_DNA"/>
</dbReference>
<accession>A0A2N5W100</accession>
<sequence length="137" mass="15291">MQQPIPDHAPEHNPSTLELIKSLPTDIQFYLVLKQEKGFLVDAFKAKVTALLSAYCKFPESDESNAHAIVNAEMYDEAYCGTSMSAFCRREASILPHSPKPVPAPFSQDVTYVTALAYEQTSQSSWDRGPLIMPRNI</sequence>
<organism evidence="1 2">
    <name type="scientific">Puccinia coronata f. sp. avenae</name>
    <dbReference type="NCBI Taxonomy" id="200324"/>
    <lineage>
        <taxon>Eukaryota</taxon>
        <taxon>Fungi</taxon>
        <taxon>Dikarya</taxon>
        <taxon>Basidiomycota</taxon>
        <taxon>Pucciniomycotina</taxon>
        <taxon>Pucciniomycetes</taxon>
        <taxon>Pucciniales</taxon>
        <taxon>Pucciniaceae</taxon>
        <taxon>Puccinia</taxon>
    </lineage>
</organism>
<reference evidence="1 2" key="1">
    <citation type="submission" date="2017-11" db="EMBL/GenBank/DDBJ databases">
        <title>De novo assembly and phasing of dikaryotic genomes from two isolates of Puccinia coronata f. sp. avenae, the causal agent of oat crown rust.</title>
        <authorList>
            <person name="Miller M.E."/>
            <person name="Zhang Y."/>
            <person name="Omidvar V."/>
            <person name="Sperschneider J."/>
            <person name="Schwessinger B."/>
            <person name="Raley C."/>
            <person name="Palmer J.M."/>
            <person name="Garnica D."/>
            <person name="Upadhyaya N."/>
            <person name="Rathjen J."/>
            <person name="Taylor J.M."/>
            <person name="Park R.F."/>
            <person name="Dodds P.N."/>
            <person name="Hirsch C.D."/>
            <person name="Kianian S.F."/>
            <person name="Figueroa M."/>
        </authorList>
    </citation>
    <scope>NUCLEOTIDE SEQUENCE [LARGE SCALE GENOMIC DNA]</scope>
    <source>
        <strain evidence="1">12NC29</strain>
    </source>
</reference>
<dbReference type="Proteomes" id="UP000235388">
    <property type="component" value="Unassembled WGS sequence"/>
</dbReference>